<organism evidence="1 2">
    <name type="scientific">Exidia glandulosa HHB12029</name>
    <dbReference type="NCBI Taxonomy" id="1314781"/>
    <lineage>
        <taxon>Eukaryota</taxon>
        <taxon>Fungi</taxon>
        <taxon>Dikarya</taxon>
        <taxon>Basidiomycota</taxon>
        <taxon>Agaricomycotina</taxon>
        <taxon>Agaricomycetes</taxon>
        <taxon>Auriculariales</taxon>
        <taxon>Exidiaceae</taxon>
        <taxon>Exidia</taxon>
    </lineage>
</organism>
<feature type="non-terminal residue" evidence="1">
    <location>
        <position position="158"/>
    </location>
</feature>
<keyword evidence="2" id="KW-1185">Reference proteome</keyword>
<dbReference type="AlphaFoldDB" id="A0A165B716"/>
<sequence>MIGKEEIDRRFRRLPKTHGYRSFPGGISKISQWSIKDARNIERYALAAIAGAASARVLRCVRAELDFIYTTHFTTLSETDLQHLIEYNSIYHENKNIPKLHARHHYAQNARDIGAFRNSSAEITERYHCEIVKKAFEACNRKDVPVQLVRWLNGQEKT</sequence>
<reference evidence="1 2" key="1">
    <citation type="journal article" date="2016" name="Mol. Biol. Evol.">
        <title>Comparative Genomics of Early-Diverging Mushroom-Forming Fungi Provides Insights into the Origins of Lignocellulose Decay Capabilities.</title>
        <authorList>
            <person name="Nagy L.G."/>
            <person name="Riley R."/>
            <person name="Tritt A."/>
            <person name="Adam C."/>
            <person name="Daum C."/>
            <person name="Floudas D."/>
            <person name="Sun H."/>
            <person name="Yadav J.S."/>
            <person name="Pangilinan J."/>
            <person name="Larsson K.H."/>
            <person name="Matsuura K."/>
            <person name="Barry K."/>
            <person name="Labutti K."/>
            <person name="Kuo R."/>
            <person name="Ohm R.A."/>
            <person name="Bhattacharya S.S."/>
            <person name="Shirouzu T."/>
            <person name="Yoshinaga Y."/>
            <person name="Martin F.M."/>
            <person name="Grigoriev I.V."/>
            <person name="Hibbett D.S."/>
        </authorList>
    </citation>
    <scope>NUCLEOTIDE SEQUENCE [LARGE SCALE GENOMIC DNA]</scope>
    <source>
        <strain evidence="1 2">HHB12029</strain>
    </source>
</reference>
<dbReference type="OrthoDB" id="3232941at2759"/>
<evidence type="ECO:0000313" key="1">
    <source>
        <dbReference type="EMBL" id="KZV79967.1"/>
    </source>
</evidence>
<gene>
    <name evidence="1" type="ORF">EXIGLDRAFT_630994</name>
</gene>
<evidence type="ECO:0000313" key="2">
    <source>
        <dbReference type="Proteomes" id="UP000077266"/>
    </source>
</evidence>
<dbReference type="Proteomes" id="UP000077266">
    <property type="component" value="Unassembled WGS sequence"/>
</dbReference>
<proteinExistence type="predicted"/>
<accession>A0A165B716</accession>
<name>A0A165B716_EXIGL</name>
<protein>
    <submittedName>
        <fullName evidence="1">Uncharacterized protein</fullName>
    </submittedName>
</protein>
<dbReference type="InParanoid" id="A0A165B716"/>
<dbReference type="EMBL" id="KV426536">
    <property type="protein sequence ID" value="KZV79967.1"/>
    <property type="molecule type" value="Genomic_DNA"/>
</dbReference>